<sequence length="317" mass="35049">MKNDQSIAIYFWLLLVPLFWGGAFVAAEHIITEIPPVTAAAFRFGSAGILLLVFVLARKKLDFTTIKKQWLSILLMAITGIFGYNFFFFTALDITSAINGSLIVATTPVLLTFGAVLFLGEVWNKQLGFGLILSLLGVVVVISKGSIETLLNLEFNSGDLLFIGGLICWVSHGLLGKVAMRDVSPVVTTTLTTLIGSIFLAIFSIPEKGWDNIFSMSTQGWGEMLFMIICSSVVGFLLWNHGIKQIGASKASIYMNLVPINTALLAVWLYASQITWPQIIGMIMVITGVYFVTFHQYLKNKRVRQKMARFENKSVNN</sequence>
<feature type="transmembrane region" description="Helical" evidence="7">
    <location>
        <begin position="276"/>
        <end position="298"/>
    </location>
</feature>
<feature type="domain" description="EamA" evidence="8">
    <location>
        <begin position="157"/>
        <end position="293"/>
    </location>
</feature>
<comment type="similarity">
    <text evidence="2">Belongs to the EamA transporter family.</text>
</comment>
<feature type="transmembrane region" description="Helical" evidence="7">
    <location>
        <begin position="186"/>
        <end position="205"/>
    </location>
</feature>
<keyword evidence="6 7" id="KW-0472">Membrane</keyword>
<evidence type="ECO:0000313" key="10">
    <source>
        <dbReference type="Proteomes" id="UP000198733"/>
    </source>
</evidence>
<feature type="domain" description="EamA" evidence="8">
    <location>
        <begin position="9"/>
        <end position="142"/>
    </location>
</feature>
<feature type="transmembrane region" description="Helical" evidence="7">
    <location>
        <begin position="251"/>
        <end position="270"/>
    </location>
</feature>
<protein>
    <submittedName>
        <fullName evidence="9">Permease of the drug/metabolite transporter (DMT) superfamily</fullName>
    </submittedName>
</protein>
<evidence type="ECO:0000313" key="9">
    <source>
        <dbReference type="EMBL" id="SEQ74937.1"/>
    </source>
</evidence>
<dbReference type="InterPro" id="IPR050638">
    <property type="entry name" value="AA-Vitamin_Transporters"/>
</dbReference>
<dbReference type="Pfam" id="PF00892">
    <property type="entry name" value="EamA"/>
    <property type="match status" value="2"/>
</dbReference>
<reference evidence="9 10" key="1">
    <citation type="submission" date="2016-10" db="EMBL/GenBank/DDBJ databases">
        <authorList>
            <person name="Varghese N."/>
            <person name="Submissions S."/>
        </authorList>
    </citation>
    <scope>NUCLEOTIDE SEQUENCE [LARGE SCALE GENOMIC DNA]</scope>
    <source>
        <strain evidence="9 10">CGMCC 1.7734</strain>
    </source>
</reference>
<evidence type="ECO:0000259" key="8">
    <source>
        <dbReference type="Pfam" id="PF00892"/>
    </source>
</evidence>
<dbReference type="EMBL" id="FOEH01000005">
    <property type="protein sequence ID" value="SEQ74937.1"/>
    <property type="molecule type" value="Genomic_DNA"/>
</dbReference>
<feature type="transmembrane region" description="Helical" evidence="7">
    <location>
        <begin position="220"/>
        <end position="239"/>
    </location>
</feature>
<dbReference type="PANTHER" id="PTHR32322">
    <property type="entry name" value="INNER MEMBRANE TRANSPORTER"/>
    <property type="match status" value="1"/>
</dbReference>
<feature type="transmembrane region" description="Helical" evidence="7">
    <location>
        <begin position="7"/>
        <end position="27"/>
    </location>
</feature>
<evidence type="ECO:0000256" key="4">
    <source>
        <dbReference type="ARBA" id="ARBA00022692"/>
    </source>
</evidence>
<organism evidence="9 10">
    <name type="scientific">Virgibacillus subterraneus</name>
    <dbReference type="NCBI Taxonomy" id="621109"/>
    <lineage>
        <taxon>Bacteria</taxon>
        <taxon>Bacillati</taxon>
        <taxon>Bacillota</taxon>
        <taxon>Bacilli</taxon>
        <taxon>Bacillales</taxon>
        <taxon>Bacillaceae</taxon>
        <taxon>Virgibacillus</taxon>
    </lineage>
</organism>
<comment type="caution">
    <text evidence="9">The sequence shown here is derived from an EMBL/GenBank/DDBJ whole genome shotgun (WGS) entry which is preliminary data.</text>
</comment>
<feature type="transmembrane region" description="Helical" evidence="7">
    <location>
        <begin position="159"/>
        <end position="179"/>
    </location>
</feature>
<feature type="transmembrane region" description="Helical" evidence="7">
    <location>
        <begin position="127"/>
        <end position="147"/>
    </location>
</feature>
<comment type="subcellular location">
    <subcellularLocation>
        <location evidence="1">Cell membrane</location>
        <topology evidence="1">Multi-pass membrane protein</topology>
    </subcellularLocation>
</comment>
<dbReference type="SUPFAM" id="SSF103481">
    <property type="entry name" value="Multidrug resistance efflux transporter EmrE"/>
    <property type="match status" value="2"/>
</dbReference>
<dbReference type="InterPro" id="IPR000620">
    <property type="entry name" value="EamA_dom"/>
</dbReference>
<evidence type="ECO:0000256" key="3">
    <source>
        <dbReference type="ARBA" id="ARBA00022475"/>
    </source>
</evidence>
<gene>
    <name evidence="9" type="ORF">SAMN05216232_3241</name>
</gene>
<dbReference type="InterPro" id="IPR037185">
    <property type="entry name" value="EmrE-like"/>
</dbReference>
<evidence type="ECO:0000256" key="6">
    <source>
        <dbReference type="ARBA" id="ARBA00023136"/>
    </source>
</evidence>
<keyword evidence="3" id="KW-1003">Cell membrane</keyword>
<dbReference type="PANTHER" id="PTHR32322:SF18">
    <property type="entry name" value="S-ADENOSYLMETHIONINE_S-ADENOSYLHOMOCYSTEINE TRANSPORTER"/>
    <property type="match status" value="1"/>
</dbReference>
<keyword evidence="10" id="KW-1185">Reference proteome</keyword>
<dbReference type="Proteomes" id="UP000198733">
    <property type="component" value="Unassembled WGS sequence"/>
</dbReference>
<name>A0A1H9IK71_9BACI</name>
<feature type="transmembrane region" description="Helical" evidence="7">
    <location>
        <begin position="70"/>
        <end position="92"/>
    </location>
</feature>
<evidence type="ECO:0000256" key="1">
    <source>
        <dbReference type="ARBA" id="ARBA00004651"/>
    </source>
</evidence>
<feature type="transmembrane region" description="Helical" evidence="7">
    <location>
        <begin position="39"/>
        <end position="58"/>
    </location>
</feature>
<keyword evidence="4 7" id="KW-0812">Transmembrane</keyword>
<feature type="transmembrane region" description="Helical" evidence="7">
    <location>
        <begin position="98"/>
        <end position="120"/>
    </location>
</feature>
<evidence type="ECO:0000256" key="7">
    <source>
        <dbReference type="SAM" id="Phobius"/>
    </source>
</evidence>
<proteinExistence type="inferred from homology"/>
<evidence type="ECO:0000256" key="5">
    <source>
        <dbReference type="ARBA" id="ARBA00022989"/>
    </source>
</evidence>
<dbReference type="RefSeq" id="WP_092505531.1">
    <property type="nucleotide sequence ID" value="NZ_FOEH01000005.1"/>
</dbReference>
<dbReference type="Gene3D" id="1.10.3730.20">
    <property type="match status" value="1"/>
</dbReference>
<accession>A0A1H9IK71</accession>
<keyword evidence="5 7" id="KW-1133">Transmembrane helix</keyword>
<evidence type="ECO:0000256" key="2">
    <source>
        <dbReference type="ARBA" id="ARBA00007362"/>
    </source>
</evidence>